<name>A0AAV1H6Y6_XYRNO</name>
<evidence type="ECO:0000313" key="2">
    <source>
        <dbReference type="Proteomes" id="UP001178508"/>
    </source>
</evidence>
<proteinExistence type="predicted"/>
<accession>A0AAV1H6Y6</accession>
<evidence type="ECO:0000313" key="1">
    <source>
        <dbReference type="EMBL" id="CAJ1081681.1"/>
    </source>
</evidence>
<organism evidence="1 2">
    <name type="scientific">Xyrichtys novacula</name>
    <name type="common">Pearly razorfish</name>
    <name type="synonym">Hemipteronotus novacula</name>
    <dbReference type="NCBI Taxonomy" id="13765"/>
    <lineage>
        <taxon>Eukaryota</taxon>
        <taxon>Metazoa</taxon>
        <taxon>Chordata</taxon>
        <taxon>Craniata</taxon>
        <taxon>Vertebrata</taxon>
        <taxon>Euteleostomi</taxon>
        <taxon>Actinopterygii</taxon>
        <taxon>Neopterygii</taxon>
        <taxon>Teleostei</taxon>
        <taxon>Neoteleostei</taxon>
        <taxon>Acanthomorphata</taxon>
        <taxon>Eupercaria</taxon>
        <taxon>Labriformes</taxon>
        <taxon>Labridae</taxon>
        <taxon>Xyrichtys</taxon>
    </lineage>
</organism>
<reference evidence="1" key="1">
    <citation type="submission" date="2023-08" db="EMBL/GenBank/DDBJ databases">
        <authorList>
            <person name="Alioto T."/>
            <person name="Alioto T."/>
            <person name="Gomez Garrido J."/>
        </authorList>
    </citation>
    <scope>NUCLEOTIDE SEQUENCE</scope>
</reference>
<sequence length="109" mass="11969">MSPCLNGCNPNKLAHTIPVGGRGVPTIFIPVRRSRAHCKHITLPRCPNAYQITHINHTIWAKSMRAGYFPCFLVISTVPSFSTARITQSAALTTIAGVAQFRAHRGFLK</sequence>
<dbReference type="AlphaFoldDB" id="A0AAV1H6Y6"/>
<protein>
    <submittedName>
        <fullName evidence="1">Uncharacterized protein</fullName>
    </submittedName>
</protein>
<dbReference type="EMBL" id="OY660883">
    <property type="protein sequence ID" value="CAJ1081681.1"/>
    <property type="molecule type" value="Genomic_DNA"/>
</dbReference>
<dbReference type="Proteomes" id="UP001178508">
    <property type="component" value="Chromosome 20"/>
</dbReference>
<keyword evidence="2" id="KW-1185">Reference proteome</keyword>
<gene>
    <name evidence="1" type="ORF">XNOV1_A002111</name>
</gene>